<feature type="compositionally biased region" description="Acidic residues" evidence="1">
    <location>
        <begin position="94"/>
        <end position="104"/>
    </location>
</feature>
<evidence type="ECO:0000256" key="1">
    <source>
        <dbReference type="SAM" id="MobiDB-lite"/>
    </source>
</evidence>
<name>A0A9P4L625_9PLEO</name>
<dbReference type="Proteomes" id="UP000800039">
    <property type="component" value="Unassembled WGS sequence"/>
</dbReference>
<sequence length="104" mass="11669">MANPGCVQERTSSLTATTDIFVMWKSDPYTSSDDGFNNWDKIVTLVVSNLEAHALDIGDLTDEDMADHDLPQQYESHPMEEDEQNYSSQVSLASDDEFMEETDG</sequence>
<dbReference type="GeneID" id="63849433"/>
<protein>
    <submittedName>
        <fullName evidence="2">Uncharacterized protein</fullName>
    </submittedName>
</protein>
<reference evidence="2" key="1">
    <citation type="submission" date="2020-01" db="EMBL/GenBank/DDBJ databases">
        <authorList>
            <consortium name="DOE Joint Genome Institute"/>
            <person name="Haridas S."/>
            <person name="Albert R."/>
            <person name="Binder M."/>
            <person name="Bloem J."/>
            <person name="Labutti K."/>
            <person name="Salamov A."/>
            <person name="Andreopoulos B."/>
            <person name="Baker S.E."/>
            <person name="Barry K."/>
            <person name="Bills G."/>
            <person name="Bluhm B.H."/>
            <person name="Cannon C."/>
            <person name="Castanera R."/>
            <person name="Culley D.E."/>
            <person name="Daum C."/>
            <person name="Ezra D."/>
            <person name="Gonzalez J.B."/>
            <person name="Henrissat B."/>
            <person name="Kuo A."/>
            <person name="Liang C."/>
            <person name="Lipzen A."/>
            <person name="Lutzoni F."/>
            <person name="Magnuson J."/>
            <person name="Mondo S."/>
            <person name="Nolan M."/>
            <person name="Ohm R."/>
            <person name="Pangilinan J."/>
            <person name="Park H.-J."/>
            <person name="Ramirez L."/>
            <person name="Alfaro M."/>
            <person name="Sun H."/>
            <person name="Tritt A."/>
            <person name="Yoshinaga Y."/>
            <person name="Zwiers L.-H."/>
            <person name="Turgeon B.G."/>
            <person name="Goodwin S.B."/>
            <person name="Spatafora J.W."/>
            <person name="Crous P.W."/>
            <person name="Grigoriev I.V."/>
        </authorList>
    </citation>
    <scope>NUCLEOTIDE SEQUENCE</scope>
    <source>
        <strain evidence="2">CBS 394.84</strain>
    </source>
</reference>
<organism evidence="2 3">
    <name type="scientific">Cucurbitaria berberidis CBS 394.84</name>
    <dbReference type="NCBI Taxonomy" id="1168544"/>
    <lineage>
        <taxon>Eukaryota</taxon>
        <taxon>Fungi</taxon>
        <taxon>Dikarya</taxon>
        <taxon>Ascomycota</taxon>
        <taxon>Pezizomycotina</taxon>
        <taxon>Dothideomycetes</taxon>
        <taxon>Pleosporomycetidae</taxon>
        <taxon>Pleosporales</taxon>
        <taxon>Pleosporineae</taxon>
        <taxon>Cucurbitariaceae</taxon>
        <taxon>Cucurbitaria</taxon>
    </lineage>
</organism>
<gene>
    <name evidence="2" type="ORF">K460DRAFT_359205</name>
</gene>
<dbReference type="EMBL" id="ML976618">
    <property type="protein sequence ID" value="KAF1842633.1"/>
    <property type="molecule type" value="Genomic_DNA"/>
</dbReference>
<evidence type="ECO:0000313" key="2">
    <source>
        <dbReference type="EMBL" id="KAF1842633.1"/>
    </source>
</evidence>
<proteinExistence type="predicted"/>
<dbReference type="AlphaFoldDB" id="A0A9P4L625"/>
<feature type="region of interest" description="Disordered" evidence="1">
    <location>
        <begin position="62"/>
        <end position="104"/>
    </location>
</feature>
<evidence type="ECO:0000313" key="3">
    <source>
        <dbReference type="Proteomes" id="UP000800039"/>
    </source>
</evidence>
<accession>A0A9P4L625</accession>
<keyword evidence="3" id="KW-1185">Reference proteome</keyword>
<comment type="caution">
    <text evidence="2">The sequence shown here is derived from an EMBL/GenBank/DDBJ whole genome shotgun (WGS) entry which is preliminary data.</text>
</comment>
<dbReference type="RefSeq" id="XP_040785196.1">
    <property type="nucleotide sequence ID" value="XM_040932182.1"/>
</dbReference>
<dbReference type="OrthoDB" id="3798487at2759"/>